<reference evidence="1 2" key="1">
    <citation type="submission" date="2017-07" db="EMBL/GenBank/DDBJ databases">
        <title>Paenibacillus herberti R33 genome sequencing and assembly.</title>
        <authorList>
            <person name="Su W."/>
        </authorList>
    </citation>
    <scope>NUCLEOTIDE SEQUENCE [LARGE SCALE GENOMIC DNA]</scope>
    <source>
        <strain evidence="1 2">R33</strain>
    </source>
</reference>
<evidence type="ECO:0000313" key="2">
    <source>
        <dbReference type="Proteomes" id="UP000215145"/>
    </source>
</evidence>
<dbReference type="SFLD" id="SFLDG01129">
    <property type="entry name" value="C1.5:_HAD__Beta-PGM__Phosphata"/>
    <property type="match status" value="1"/>
</dbReference>
<dbReference type="Proteomes" id="UP000215145">
    <property type="component" value="Unassembled WGS sequence"/>
</dbReference>
<dbReference type="EMBL" id="NMUQ01000002">
    <property type="protein sequence ID" value="OXM14723.1"/>
    <property type="molecule type" value="Genomic_DNA"/>
</dbReference>
<dbReference type="Gene3D" id="3.40.50.1000">
    <property type="entry name" value="HAD superfamily/HAD-like"/>
    <property type="match status" value="1"/>
</dbReference>
<name>A0A229NXU9_9BACL</name>
<dbReference type="GO" id="GO:0016787">
    <property type="term" value="F:hydrolase activity"/>
    <property type="evidence" value="ECO:0007669"/>
    <property type="project" value="UniProtKB-KW"/>
</dbReference>
<dbReference type="RefSeq" id="WP_089525540.1">
    <property type="nucleotide sequence ID" value="NZ_NMUQ01000002.1"/>
</dbReference>
<accession>A0A229NXU9</accession>
<dbReference type="PANTHER" id="PTHR18901:SF38">
    <property type="entry name" value="PSEUDOURIDINE-5'-PHOSPHATASE"/>
    <property type="match status" value="1"/>
</dbReference>
<dbReference type="OrthoDB" id="9797743at2"/>
<dbReference type="AlphaFoldDB" id="A0A229NXU9"/>
<comment type="caution">
    <text evidence="1">The sequence shown here is derived from an EMBL/GenBank/DDBJ whole genome shotgun (WGS) entry which is preliminary data.</text>
</comment>
<dbReference type="NCBIfam" id="TIGR01509">
    <property type="entry name" value="HAD-SF-IA-v3"/>
    <property type="match status" value="1"/>
</dbReference>
<dbReference type="InterPro" id="IPR036412">
    <property type="entry name" value="HAD-like_sf"/>
</dbReference>
<dbReference type="InterPro" id="IPR023214">
    <property type="entry name" value="HAD_sf"/>
</dbReference>
<evidence type="ECO:0000313" key="1">
    <source>
        <dbReference type="EMBL" id="OXM14723.1"/>
    </source>
</evidence>
<dbReference type="InterPro" id="IPR006439">
    <property type="entry name" value="HAD-SF_hydro_IA"/>
</dbReference>
<protein>
    <submittedName>
        <fullName evidence="1">HAD family hydrolase</fullName>
    </submittedName>
</protein>
<gene>
    <name evidence="1" type="ORF">CGZ75_17715</name>
</gene>
<dbReference type="SFLD" id="SFLDG01135">
    <property type="entry name" value="C1.5.6:_HAD__Beta-PGM__Phospha"/>
    <property type="match status" value="1"/>
</dbReference>
<proteinExistence type="predicted"/>
<dbReference type="InterPro" id="IPR041492">
    <property type="entry name" value="HAD_2"/>
</dbReference>
<dbReference type="PANTHER" id="PTHR18901">
    <property type="entry name" value="2-DEOXYGLUCOSE-6-PHOSPHATE PHOSPHATASE 2"/>
    <property type="match status" value="1"/>
</dbReference>
<dbReference type="Pfam" id="PF13419">
    <property type="entry name" value="HAD_2"/>
    <property type="match status" value="1"/>
</dbReference>
<keyword evidence="2" id="KW-1185">Reference proteome</keyword>
<organism evidence="1 2">
    <name type="scientific">Paenibacillus herberti</name>
    <dbReference type="NCBI Taxonomy" id="1619309"/>
    <lineage>
        <taxon>Bacteria</taxon>
        <taxon>Bacillati</taxon>
        <taxon>Bacillota</taxon>
        <taxon>Bacilli</taxon>
        <taxon>Bacillales</taxon>
        <taxon>Paenibacillaceae</taxon>
        <taxon>Paenibacillus</taxon>
    </lineage>
</organism>
<dbReference type="SFLD" id="SFLDS00003">
    <property type="entry name" value="Haloacid_Dehalogenase"/>
    <property type="match status" value="1"/>
</dbReference>
<dbReference type="PRINTS" id="PR00413">
    <property type="entry name" value="HADHALOGNASE"/>
</dbReference>
<sequence>MSIKAVVFDFDGLIIDTETPSYEAFDRIYREHGAELPLETFAQCVGTSFAVFDPYDYLEKTIGRPLERQLIQSRYNEIYTEIVHESTVLPGVRENLQRARELGLAVGLASSSSWSWIEPLLKAHDLKGYFNSFQMKDKVKRIKPDPELYLASLAALEVQGYEAVSFEDSLHGFTAARAAGLRTVVIPNSVTRHMSFPGADVQLESMADMKLDELLALIERRSNNQLI</sequence>
<dbReference type="Gene3D" id="1.10.150.240">
    <property type="entry name" value="Putative phosphatase, domain 2"/>
    <property type="match status" value="1"/>
</dbReference>
<dbReference type="InterPro" id="IPR023198">
    <property type="entry name" value="PGP-like_dom2"/>
</dbReference>
<keyword evidence="1" id="KW-0378">Hydrolase</keyword>
<dbReference type="SUPFAM" id="SSF56784">
    <property type="entry name" value="HAD-like"/>
    <property type="match status" value="1"/>
</dbReference>